<dbReference type="InterPro" id="IPR000571">
    <property type="entry name" value="Znf_CCCH"/>
</dbReference>
<organism evidence="6 7">
    <name type="scientific">Blepharisma stoltei</name>
    <dbReference type="NCBI Taxonomy" id="1481888"/>
    <lineage>
        <taxon>Eukaryota</taxon>
        <taxon>Sar</taxon>
        <taxon>Alveolata</taxon>
        <taxon>Ciliophora</taxon>
        <taxon>Postciliodesmatophora</taxon>
        <taxon>Heterotrichea</taxon>
        <taxon>Heterotrichida</taxon>
        <taxon>Blepharismidae</taxon>
        <taxon>Blepharisma</taxon>
    </lineage>
</organism>
<protein>
    <recommendedName>
        <fullName evidence="8">RRM domain-containing protein</fullName>
    </recommendedName>
</protein>
<feature type="compositionally biased region" description="Polar residues" evidence="3">
    <location>
        <begin position="24"/>
        <end position="40"/>
    </location>
</feature>
<keyword evidence="2" id="KW-0862">Zinc</keyword>
<comment type="caution">
    <text evidence="6">The sequence shown here is derived from an EMBL/GenBank/DDBJ whole genome shotgun (WGS) entry which is preliminary data.</text>
</comment>
<reference evidence="6" key="1">
    <citation type="submission" date="2021-09" db="EMBL/GenBank/DDBJ databases">
        <authorList>
            <consortium name="AG Swart"/>
            <person name="Singh M."/>
            <person name="Singh A."/>
            <person name="Seah K."/>
            <person name="Emmerich C."/>
        </authorList>
    </citation>
    <scope>NUCLEOTIDE SEQUENCE</scope>
    <source>
        <strain evidence="6">ATCC30299</strain>
    </source>
</reference>
<evidence type="ECO:0000259" key="4">
    <source>
        <dbReference type="PROSITE" id="PS50102"/>
    </source>
</evidence>
<proteinExistence type="predicted"/>
<keyword evidence="2" id="KW-0863">Zinc-finger</keyword>
<dbReference type="Pfam" id="PF00076">
    <property type="entry name" value="RRM_1"/>
    <property type="match status" value="1"/>
</dbReference>
<dbReference type="SMART" id="SM00360">
    <property type="entry name" value="RRM"/>
    <property type="match status" value="1"/>
</dbReference>
<gene>
    <name evidence="6" type="ORF">BSTOLATCC_MIC24083</name>
</gene>
<keyword evidence="1" id="KW-0694">RNA-binding</keyword>
<evidence type="ECO:0000256" key="1">
    <source>
        <dbReference type="PROSITE-ProRule" id="PRU00176"/>
    </source>
</evidence>
<sequence>MERKLSCQIPLHPRADTDHPFSPLSGSKTTQRQTKKFQSNSGDLSKMRIIQTDLVYIINLPPSVAEETILKSYAYFGQYGNIKKCVVNKANAYTNGASGVSFGAYITYSNEEESSLCIKACNEFVLEGKSLTVAFGTTKYCTYFLEGVPCPKPECLYLHKLAPQSQMIPRDSMTQARSVQPKHTLLDKLKIIVDPPPYENTVLPRARIIRERAMTEAFSPKVTLRPRVYSKDFEATHSRFNFVQEKETEELPYELPKSVIDLIRNNSPCKETVEVYPDQYKEILSPSSPDKWANDILQVVDIKTDFNLDSHDQHIYVVASKIKA</sequence>
<dbReference type="CDD" id="cd12438">
    <property type="entry name" value="RRM_CNOT4"/>
    <property type="match status" value="1"/>
</dbReference>
<dbReference type="GO" id="GO:0003723">
    <property type="term" value="F:RNA binding"/>
    <property type="evidence" value="ECO:0007669"/>
    <property type="project" value="UniProtKB-UniRule"/>
</dbReference>
<dbReference type="Gene3D" id="3.30.70.330">
    <property type="match status" value="1"/>
</dbReference>
<feature type="domain" description="C3H1-type" evidence="5">
    <location>
        <begin position="135"/>
        <end position="162"/>
    </location>
</feature>
<dbReference type="SUPFAM" id="SSF54928">
    <property type="entry name" value="RNA-binding domain, RBD"/>
    <property type="match status" value="1"/>
</dbReference>
<feature type="region of interest" description="Disordered" evidence="3">
    <location>
        <begin position="1"/>
        <end position="40"/>
    </location>
</feature>
<dbReference type="InterPro" id="IPR003954">
    <property type="entry name" value="RRM_euk-type"/>
</dbReference>
<evidence type="ECO:0008006" key="8">
    <source>
        <dbReference type="Google" id="ProtNLM"/>
    </source>
</evidence>
<dbReference type="InterPro" id="IPR000504">
    <property type="entry name" value="RRM_dom"/>
</dbReference>
<dbReference type="GO" id="GO:0008270">
    <property type="term" value="F:zinc ion binding"/>
    <property type="evidence" value="ECO:0007669"/>
    <property type="project" value="UniProtKB-KW"/>
</dbReference>
<dbReference type="GO" id="GO:0004842">
    <property type="term" value="F:ubiquitin-protein transferase activity"/>
    <property type="evidence" value="ECO:0007669"/>
    <property type="project" value="InterPro"/>
</dbReference>
<dbReference type="InterPro" id="IPR035979">
    <property type="entry name" value="RBD_domain_sf"/>
</dbReference>
<feature type="zinc finger region" description="C3H1-type" evidence="2">
    <location>
        <begin position="135"/>
        <end position="162"/>
    </location>
</feature>
<accession>A0AAU9J5D1</accession>
<dbReference type="InterPro" id="IPR039780">
    <property type="entry name" value="Mot2"/>
</dbReference>
<dbReference type="SMART" id="SM00361">
    <property type="entry name" value="RRM_1"/>
    <property type="match status" value="1"/>
</dbReference>
<dbReference type="PANTHER" id="PTHR12603:SF0">
    <property type="entry name" value="CCR4-NOT TRANSCRIPTION COMPLEX SUBUNIT 4"/>
    <property type="match status" value="1"/>
</dbReference>
<name>A0AAU9J5D1_9CILI</name>
<dbReference type="PROSITE" id="PS50102">
    <property type="entry name" value="RRM"/>
    <property type="match status" value="1"/>
</dbReference>
<keyword evidence="7" id="KW-1185">Reference proteome</keyword>
<evidence type="ECO:0000313" key="7">
    <source>
        <dbReference type="Proteomes" id="UP001162131"/>
    </source>
</evidence>
<evidence type="ECO:0000256" key="3">
    <source>
        <dbReference type="SAM" id="MobiDB-lite"/>
    </source>
</evidence>
<keyword evidence="2" id="KW-0479">Metal-binding</keyword>
<evidence type="ECO:0000256" key="2">
    <source>
        <dbReference type="PROSITE-ProRule" id="PRU00723"/>
    </source>
</evidence>
<evidence type="ECO:0000313" key="6">
    <source>
        <dbReference type="EMBL" id="CAG9319532.1"/>
    </source>
</evidence>
<dbReference type="PROSITE" id="PS50103">
    <property type="entry name" value="ZF_C3H1"/>
    <property type="match status" value="1"/>
</dbReference>
<feature type="domain" description="RRM" evidence="4">
    <location>
        <begin position="53"/>
        <end position="138"/>
    </location>
</feature>
<evidence type="ECO:0000259" key="5">
    <source>
        <dbReference type="PROSITE" id="PS50103"/>
    </source>
</evidence>
<dbReference type="PANTHER" id="PTHR12603">
    <property type="entry name" value="CCR4-NOT TRANSCRIPTION COMPLEX RELATED"/>
    <property type="match status" value="1"/>
</dbReference>
<dbReference type="GO" id="GO:0016567">
    <property type="term" value="P:protein ubiquitination"/>
    <property type="evidence" value="ECO:0007669"/>
    <property type="project" value="TreeGrafter"/>
</dbReference>
<dbReference type="AlphaFoldDB" id="A0AAU9J5D1"/>
<dbReference type="EMBL" id="CAJZBQ010000023">
    <property type="protein sequence ID" value="CAG9319532.1"/>
    <property type="molecule type" value="Genomic_DNA"/>
</dbReference>
<dbReference type="InterPro" id="IPR034261">
    <property type="entry name" value="CNOT4_RRM"/>
</dbReference>
<dbReference type="Proteomes" id="UP001162131">
    <property type="component" value="Unassembled WGS sequence"/>
</dbReference>
<dbReference type="InterPro" id="IPR012677">
    <property type="entry name" value="Nucleotide-bd_a/b_plait_sf"/>
</dbReference>
<dbReference type="GO" id="GO:0030014">
    <property type="term" value="C:CCR4-NOT complex"/>
    <property type="evidence" value="ECO:0007669"/>
    <property type="project" value="InterPro"/>
</dbReference>